<dbReference type="PROSITE" id="PS51379">
    <property type="entry name" value="4FE4S_FER_2"/>
    <property type="match status" value="2"/>
</dbReference>
<evidence type="ECO:0000256" key="1">
    <source>
        <dbReference type="ARBA" id="ARBA00022475"/>
    </source>
</evidence>
<dbReference type="PANTHER" id="PTHR10849">
    <property type="entry name" value="NADH DEHYDROGENASE UBIQUINONE IRON-SULFUR PROTEIN 8, MITOCHONDRIAL"/>
    <property type="match status" value="1"/>
</dbReference>
<keyword evidence="1 12" id="KW-1003">Cell membrane</keyword>
<dbReference type="PANTHER" id="PTHR10849:SF24">
    <property type="entry name" value="NADH-QUINONE OXIDOREDUCTASE SUBUNIT I 2"/>
    <property type="match status" value="1"/>
</dbReference>
<evidence type="ECO:0000256" key="4">
    <source>
        <dbReference type="ARBA" id="ARBA00022723"/>
    </source>
</evidence>
<feature type="region of interest" description="Disordered" evidence="13">
    <location>
        <begin position="169"/>
        <end position="203"/>
    </location>
</feature>
<dbReference type="PROSITE" id="PS00198">
    <property type="entry name" value="4FE4S_FER_1"/>
    <property type="match status" value="1"/>
</dbReference>
<keyword evidence="2 12" id="KW-0004">4Fe-4S</keyword>
<comment type="function">
    <text evidence="12">NDH-1 shuttles electrons from NADH, via FMN and iron-sulfur (Fe-S) centers, to quinones in the respiratory chain. The immediate electron acceptor for the enzyme in this species is believed to be ubiquinone. Couples the redox reaction to proton translocation (for every two electrons transferred, four hydrogen ions are translocated across the cytoplasmic membrane), and thus conserves the redox energy in a proton gradient.</text>
</comment>
<comment type="subunit">
    <text evidence="12">NDH-1 is composed of 14 different subunits. Subunits NuoA, H, J, K, L, M, N constitute the membrane sector of the complex.</text>
</comment>
<gene>
    <name evidence="12" type="primary">nuoI</name>
    <name evidence="15" type="ORF">C3F09_12455</name>
</gene>
<evidence type="ECO:0000313" key="16">
    <source>
        <dbReference type="Proteomes" id="UP000250918"/>
    </source>
</evidence>
<evidence type="ECO:0000256" key="2">
    <source>
        <dbReference type="ARBA" id="ARBA00022485"/>
    </source>
</evidence>
<evidence type="ECO:0000256" key="5">
    <source>
        <dbReference type="ARBA" id="ARBA00022737"/>
    </source>
</evidence>
<feature type="binding site" evidence="12">
    <location>
        <position position="82"/>
    </location>
    <ligand>
        <name>[4Fe-4S] cluster</name>
        <dbReference type="ChEBI" id="CHEBI:49883"/>
        <label>2</label>
    </ligand>
</feature>
<comment type="subcellular location">
    <subcellularLocation>
        <location evidence="12">Cell membrane</location>
        <topology evidence="12">Peripheral membrane protein</topology>
    </subcellularLocation>
</comment>
<keyword evidence="7 12" id="KW-0408">Iron</keyword>
<dbReference type="SUPFAM" id="SSF54862">
    <property type="entry name" value="4Fe-4S ferredoxins"/>
    <property type="match status" value="1"/>
</dbReference>
<keyword evidence="9 12" id="KW-0520">NAD</keyword>
<dbReference type="AlphaFoldDB" id="A0A855WTY1"/>
<feature type="binding site" evidence="12">
    <location>
        <position position="112"/>
    </location>
    <ligand>
        <name>[4Fe-4S] cluster</name>
        <dbReference type="ChEBI" id="CHEBI:49883"/>
        <label>2</label>
    </ligand>
</feature>
<feature type="binding site" evidence="12">
    <location>
        <position position="118"/>
    </location>
    <ligand>
        <name>[4Fe-4S] cluster</name>
        <dbReference type="ChEBI" id="CHEBI:49883"/>
        <label>2</label>
    </ligand>
</feature>
<accession>A0A855WTY1</accession>
<feature type="compositionally biased region" description="Pro residues" evidence="13">
    <location>
        <begin position="180"/>
        <end position="193"/>
    </location>
</feature>
<evidence type="ECO:0000313" key="15">
    <source>
        <dbReference type="EMBL" id="PWB68058.1"/>
    </source>
</evidence>
<feature type="compositionally biased region" description="Low complexity" evidence="13">
    <location>
        <begin position="169"/>
        <end position="179"/>
    </location>
</feature>
<evidence type="ECO:0000256" key="10">
    <source>
        <dbReference type="ARBA" id="ARBA00023075"/>
    </source>
</evidence>
<dbReference type="GO" id="GO:0051539">
    <property type="term" value="F:4 iron, 4 sulfur cluster binding"/>
    <property type="evidence" value="ECO:0007669"/>
    <property type="project" value="UniProtKB-KW"/>
</dbReference>
<dbReference type="GO" id="GO:0048038">
    <property type="term" value="F:quinone binding"/>
    <property type="evidence" value="ECO:0007669"/>
    <property type="project" value="UniProtKB-KW"/>
</dbReference>
<feature type="binding site" evidence="12">
    <location>
        <position position="115"/>
    </location>
    <ligand>
        <name>[4Fe-4S] cluster</name>
        <dbReference type="ChEBI" id="CHEBI:49883"/>
        <label>2</label>
    </ligand>
</feature>
<evidence type="ECO:0000256" key="6">
    <source>
        <dbReference type="ARBA" id="ARBA00022967"/>
    </source>
</evidence>
<comment type="similarity">
    <text evidence="12">Belongs to the complex I 23 kDa subunit family.</text>
</comment>
<feature type="binding site" evidence="12">
    <location>
        <position position="122"/>
    </location>
    <ligand>
        <name>[4Fe-4S] cluster</name>
        <dbReference type="ChEBI" id="CHEBI:49883"/>
        <label>1</label>
    </ligand>
</feature>
<feature type="domain" description="4Fe-4S ferredoxin-type" evidence="14">
    <location>
        <begin position="63"/>
        <end position="92"/>
    </location>
</feature>
<keyword evidence="4 12" id="KW-0479">Metal-binding</keyword>
<protein>
    <recommendedName>
        <fullName evidence="12">NADH-quinone oxidoreductase subunit I</fullName>
        <ecNumber evidence="12">7.1.1.-</ecNumber>
    </recommendedName>
    <alternativeName>
        <fullName evidence="12">NADH dehydrogenase I subunit I</fullName>
    </alternativeName>
    <alternativeName>
        <fullName evidence="12">NDH-1 subunit I</fullName>
    </alternativeName>
</protein>
<dbReference type="InterPro" id="IPR010226">
    <property type="entry name" value="NADH_quinone_OxRdtase_chainI"/>
</dbReference>
<dbReference type="GO" id="GO:0050136">
    <property type="term" value="F:NADH dehydrogenase (quinone) (non-electrogenic) activity"/>
    <property type="evidence" value="ECO:0007669"/>
    <property type="project" value="UniProtKB-UniRule"/>
</dbReference>
<keyword evidence="10 12" id="KW-0830">Ubiquinone</keyword>
<evidence type="ECO:0000256" key="8">
    <source>
        <dbReference type="ARBA" id="ARBA00023014"/>
    </source>
</evidence>
<dbReference type="GO" id="GO:0005886">
    <property type="term" value="C:plasma membrane"/>
    <property type="evidence" value="ECO:0007669"/>
    <property type="project" value="UniProtKB-SubCell"/>
</dbReference>
<comment type="cofactor">
    <cofactor evidence="12">
        <name>[4Fe-4S] cluster</name>
        <dbReference type="ChEBI" id="CHEBI:49883"/>
    </cofactor>
    <text evidence="12">Binds 2 [4Fe-4S] clusters per subunit.</text>
</comment>
<comment type="catalytic activity">
    <reaction evidence="12">
        <text>a quinone + NADH + 5 H(+)(in) = a quinol + NAD(+) + 4 H(+)(out)</text>
        <dbReference type="Rhea" id="RHEA:57888"/>
        <dbReference type="ChEBI" id="CHEBI:15378"/>
        <dbReference type="ChEBI" id="CHEBI:24646"/>
        <dbReference type="ChEBI" id="CHEBI:57540"/>
        <dbReference type="ChEBI" id="CHEBI:57945"/>
        <dbReference type="ChEBI" id="CHEBI:132124"/>
    </reaction>
</comment>
<proteinExistence type="inferred from homology"/>
<dbReference type="InterPro" id="IPR017900">
    <property type="entry name" value="4Fe4S_Fe_S_CS"/>
</dbReference>
<dbReference type="EC" id="7.1.1.-" evidence="12"/>
<keyword evidence="5" id="KW-0677">Repeat</keyword>
<dbReference type="EMBL" id="PQAP01000219">
    <property type="protein sequence ID" value="PWB68058.1"/>
    <property type="molecule type" value="Genomic_DNA"/>
</dbReference>
<feature type="domain" description="4Fe-4S ferredoxin-type" evidence="14">
    <location>
        <begin position="103"/>
        <end position="132"/>
    </location>
</feature>
<evidence type="ECO:0000256" key="11">
    <source>
        <dbReference type="ARBA" id="ARBA00023136"/>
    </source>
</evidence>
<name>A0A855WTY1_9BACT</name>
<dbReference type="InterPro" id="IPR017896">
    <property type="entry name" value="4Fe4S_Fe-S-bd"/>
</dbReference>
<evidence type="ECO:0000256" key="12">
    <source>
        <dbReference type="HAMAP-Rule" id="MF_01351"/>
    </source>
</evidence>
<keyword evidence="8 12" id="KW-0411">Iron-sulfur</keyword>
<evidence type="ECO:0000256" key="13">
    <source>
        <dbReference type="SAM" id="MobiDB-lite"/>
    </source>
</evidence>
<reference evidence="15 16" key="1">
    <citation type="journal article" date="2018" name="ISME J.">
        <title>A methanotrophic archaeon couples anaerobic oxidation of methane to Fe(III) reduction.</title>
        <authorList>
            <person name="Cai C."/>
            <person name="Leu A.O."/>
            <person name="Xie G.J."/>
            <person name="Guo J."/>
            <person name="Feng Y."/>
            <person name="Zhao J.X."/>
            <person name="Tyson G.W."/>
            <person name="Yuan Z."/>
            <person name="Hu S."/>
        </authorList>
    </citation>
    <scope>NUCLEOTIDE SEQUENCE [LARGE SCALE GENOMIC DNA]</scope>
    <source>
        <strain evidence="15">FeB_12</strain>
    </source>
</reference>
<feature type="binding site" evidence="12">
    <location>
        <position position="72"/>
    </location>
    <ligand>
        <name>[4Fe-4S] cluster</name>
        <dbReference type="ChEBI" id="CHEBI:49883"/>
        <label>1</label>
    </ligand>
</feature>
<keyword evidence="6 12" id="KW-1278">Translocase</keyword>
<dbReference type="GO" id="GO:0005506">
    <property type="term" value="F:iron ion binding"/>
    <property type="evidence" value="ECO:0007669"/>
    <property type="project" value="UniProtKB-UniRule"/>
</dbReference>
<sequence length="203" mass="22254">MDEICEVALVGHGKMGLLKDIKNLLIGMKITGKHLGRHAITIQYPEEKWTMPERSRGIVVLLSDKETGELNCTACMLCMKACPTGAIRIDAPRDEVTKKRTLKGFVVDNGLCCFCGLCEEACNFCAIKMTPKYEFSTIHKEELVWDMKRLQEVGRDVDYVDTRKKKVAPAAKPAVAVTPAPAPVTDPPAPAPAANPGEEKKEG</sequence>
<evidence type="ECO:0000256" key="3">
    <source>
        <dbReference type="ARBA" id="ARBA00022719"/>
    </source>
</evidence>
<evidence type="ECO:0000256" key="9">
    <source>
        <dbReference type="ARBA" id="ARBA00023027"/>
    </source>
</evidence>
<keyword evidence="11 12" id="KW-0472">Membrane</keyword>
<evidence type="ECO:0000259" key="14">
    <source>
        <dbReference type="PROSITE" id="PS51379"/>
    </source>
</evidence>
<feature type="binding site" evidence="12">
    <location>
        <position position="75"/>
    </location>
    <ligand>
        <name>[4Fe-4S] cluster</name>
        <dbReference type="ChEBI" id="CHEBI:49883"/>
        <label>1</label>
    </ligand>
</feature>
<dbReference type="HAMAP" id="MF_01351">
    <property type="entry name" value="NDH1_NuoI"/>
    <property type="match status" value="1"/>
</dbReference>
<dbReference type="Pfam" id="PF12838">
    <property type="entry name" value="Fer4_7"/>
    <property type="match status" value="1"/>
</dbReference>
<organism evidence="15 16">
    <name type="scientific">candidate division GN15 bacterium</name>
    <dbReference type="NCBI Taxonomy" id="2072418"/>
    <lineage>
        <taxon>Bacteria</taxon>
        <taxon>candidate division GN15</taxon>
    </lineage>
</organism>
<comment type="caution">
    <text evidence="15">The sequence shown here is derived from an EMBL/GenBank/DDBJ whole genome shotgun (WGS) entry which is preliminary data.</text>
</comment>
<feature type="binding site" evidence="12">
    <location>
        <position position="78"/>
    </location>
    <ligand>
        <name>[4Fe-4S] cluster</name>
        <dbReference type="ChEBI" id="CHEBI:49883"/>
        <label>1</label>
    </ligand>
</feature>
<evidence type="ECO:0000256" key="7">
    <source>
        <dbReference type="ARBA" id="ARBA00023004"/>
    </source>
</evidence>
<dbReference type="Gene3D" id="3.30.70.3270">
    <property type="match status" value="1"/>
</dbReference>
<keyword evidence="3 12" id="KW-0874">Quinone</keyword>
<dbReference type="Proteomes" id="UP000250918">
    <property type="component" value="Unassembled WGS sequence"/>
</dbReference>